<keyword evidence="2" id="KW-1185">Reference proteome</keyword>
<evidence type="ECO:0000313" key="2">
    <source>
        <dbReference type="Proteomes" id="UP001341840"/>
    </source>
</evidence>
<reference evidence="1 2" key="1">
    <citation type="journal article" date="2023" name="Plants (Basel)">
        <title>Bridging the Gap: Combining Genomics and Transcriptomics Approaches to Understand Stylosanthes scabra, an Orphan Legume from the Brazilian Caatinga.</title>
        <authorList>
            <person name="Ferreira-Neto J.R.C."/>
            <person name="da Silva M.D."/>
            <person name="Binneck E."/>
            <person name="de Melo N.F."/>
            <person name="da Silva R.H."/>
            <person name="de Melo A.L.T.M."/>
            <person name="Pandolfi V."/>
            <person name="Bustamante F.O."/>
            <person name="Brasileiro-Vidal A.C."/>
            <person name="Benko-Iseppon A.M."/>
        </authorList>
    </citation>
    <scope>NUCLEOTIDE SEQUENCE [LARGE SCALE GENOMIC DNA]</scope>
    <source>
        <tissue evidence="1">Leaves</tissue>
    </source>
</reference>
<dbReference type="Proteomes" id="UP001341840">
    <property type="component" value="Unassembled WGS sequence"/>
</dbReference>
<evidence type="ECO:0000313" key="1">
    <source>
        <dbReference type="EMBL" id="MED6173909.1"/>
    </source>
</evidence>
<dbReference type="EMBL" id="JASCZI010151655">
    <property type="protein sequence ID" value="MED6173909.1"/>
    <property type="molecule type" value="Genomic_DNA"/>
</dbReference>
<name>A0ABU6VLD4_9FABA</name>
<accession>A0ABU6VLD4</accession>
<protein>
    <submittedName>
        <fullName evidence="1">Uncharacterized protein</fullName>
    </submittedName>
</protein>
<comment type="caution">
    <text evidence="1">The sequence shown here is derived from an EMBL/GenBank/DDBJ whole genome shotgun (WGS) entry which is preliminary data.</text>
</comment>
<organism evidence="1 2">
    <name type="scientific">Stylosanthes scabra</name>
    <dbReference type="NCBI Taxonomy" id="79078"/>
    <lineage>
        <taxon>Eukaryota</taxon>
        <taxon>Viridiplantae</taxon>
        <taxon>Streptophyta</taxon>
        <taxon>Embryophyta</taxon>
        <taxon>Tracheophyta</taxon>
        <taxon>Spermatophyta</taxon>
        <taxon>Magnoliopsida</taxon>
        <taxon>eudicotyledons</taxon>
        <taxon>Gunneridae</taxon>
        <taxon>Pentapetalae</taxon>
        <taxon>rosids</taxon>
        <taxon>fabids</taxon>
        <taxon>Fabales</taxon>
        <taxon>Fabaceae</taxon>
        <taxon>Papilionoideae</taxon>
        <taxon>50 kb inversion clade</taxon>
        <taxon>dalbergioids sensu lato</taxon>
        <taxon>Dalbergieae</taxon>
        <taxon>Pterocarpus clade</taxon>
        <taxon>Stylosanthes</taxon>
    </lineage>
</organism>
<sequence length="101" mass="10920">MGSFSRIPAWVFNPETEVKAARMHTRPRINISIGTIALLELQHGDDPLMLKLLTTPVGETAMATASSMTTPLGYSSYSPETPTVVAATRAPSVRMGCQRDD</sequence>
<gene>
    <name evidence="1" type="ORF">PIB30_064124</name>
</gene>
<proteinExistence type="predicted"/>